<reference evidence="2 3" key="1">
    <citation type="submission" date="2018-07" db="EMBL/GenBank/DDBJ databases">
        <title>A high quality draft genome assembly of the barn swallow (H. rustica rustica).</title>
        <authorList>
            <person name="Formenti G."/>
            <person name="Chiara M."/>
            <person name="Poveda L."/>
            <person name="Francoijs K.-J."/>
            <person name="Bonisoli-Alquati A."/>
            <person name="Canova L."/>
            <person name="Gianfranceschi L."/>
            <person name="Horner D.S."/>
            <person name="Saino N."/>
        </authorList>
    </citation>
    <scope>NUCLEOTIDE SEQUENCE [LARGE SCALE GENOMIC DNA]</scope>
    <source>
        <strain evidence="2">Chelidonia</strain>
        <tissue evidence="2">Blood</tissue>
    </source>
</reference>
<dbReference type="AlphaFoldDB" id="A0A3M0KHN5"/>
<feature type="region of interest" description="Disordered" evidence="1">
    <location>
        <begin position="1"/>
        <end position="22"/>
    </location>
</feature>
<name>A0A3M0KHN5_HIRRU</name>
<dbReference type="Proteomes" id="UP000269221">
    <property type="component" value="Unassembled WGS sequence"/>
</dbReference>
<comment type="caution">
    <text evidence="2">The sequence shown here is derived from an EMBL/GenBank/DDBJ whole genome shotgun (WGS) entry which is preliminary data.</text>
</comment>
<organism evidence="2 3">
    <name type="scientific">Hirundo rustica rustica</name>
    <dbReference type="NCBI Taxonomy" id="333673"/>
    <lineage>
        <taxon>Eukaryota</taxon>
        <taxon>Metazoa</taxon>
        <taxon>Chordata</taxon>
        <taxon>Craniata</taxon>
        <taxon>Vertebrata</taxon>
        <taxon>Euteleostomi</taxon>
        <taxon>Archelosauria</taxon>
        <taxon>Archosauria</taxon>
        <taxon>Dinosauria</taxon>
        <taxon>Saurischia</taxon>
        <taxon>Theropoda</taxon>
        <taxon>Coelurosauria</taxon>
        <taxon>Aves</taxon>
        <taxon>Neognathae</taxon>
        <taxon>Neoaves</taxon>
        <taxon>Telluraves</taxon>
        <taxon>Australaves</taxon>
        <taxon>Passeriformes</taxon>
        <taxon>Sylvioidea</taxon>
        <taxon>Hirundinidae</taxon>
        <taxon>Hirundo</taxon>
    </lineage>
</organism>
<proteinExistence type="predicted"/>
<evidence type="ECO:0000256" key="1">
    <source>
        <dbReference type="SAM" id="MobiDB-lite"/>
    </source>
</evidence>
<feature type="compositionally biased region" description="Basic and acidic residues" evidence="1">
    <location>
        <begin position="1"/>
        <end position="13"/>
    </location>
</feature>
<evidence type="ECO:0000313" key="3">
    <source>
        <dbReference type="Proteomes" id="UP000269221"/>
    </source>
</evidence>
<sequence>MRGKTDEGIRKGTQEGMHGGMKDGMLRSCCHLSERRRNLRALVLVVVAGVIFRRQLAGSHQVLSIPMEKASLLLPLWGELGSSPEEQRFGNTPEAFRYSRHWDGKGGGERESFLQDLH</sequence>
<dbReference type="EMBL" id="QRBI01000107">
    <property type="protein sequence ID" value="RMC12121.1"/>
    <property type="molecule type" value="Genomic_DNA"/>
</dbReference>
<protein>
    <submittedName>
        <fullName evidence="2">Uncharacterized protein</fullName>
    </submittedName>
</protein>
<evidence type="ECO:0000313" key="2">
    <source>
        <dbReference type="EMBL" id="RMC12121.1"/>
    </source>
</evidence>
<gene>
    <name evidence="2" type="ORF">DUI87_11256</name>
</gene>
<keyword evidence="3" id="KW-1185">Reference proteome</keyword>
<accession>A0A3M0KHN5</accession>